<dbReference type="InterPro" id="IPR038516">
    <property type="entry name" value="AAR2_N_sf"/>
</dbReference>
<sequence>MDQQTANLLFDKGGFFVLLDAPTNLEVGIDTTMWTVGPRFKGIKLIPPGVHFVYYNSGRPTVSEMRTGFFHDFQSGEVVVRQWDPDHEQLFPASHIDSDQQRRIASDIRSFDPFLGSYPLDPPKPFQMWKCLSGYIAAPLIHRIFGGSHAITSADGGPYDETPIRDNQGLAFTMIDLKRSFPSGAQGSVVTKYSQDKSWLLTHLLETAWNNDYRQLLGEMQLGFVCLLMGQNFTGFEHWKRIVHLVCLSNECIPDLAATLYPAFIDVLQHQLAACPEDFYTDIIMADNFVVQLLQTLANHVAQLPSDERLAVLQSKLGRLKAFVHDQFGWTLSLNPCLTHDSDDDETGEYAPVVVEL</sequence>
<organism evidence="4 5">
    <name type="scientific">Dimargaris verticillata</name>
    <dbReference type="NCBI Taxonomy" id="2761393"/>
    <lineage>
        <taxon>Eukaryota</taxon>
        <taxon>Fungi</taxon>
        <taxon>Fungi incertae sedis</taxon>
        <taxon>Zoopagomycota</taxon>
        <taxon>Kickxellomycotina</taxon>
        <taxon>Dimargaritomycetes</taxon>
        <taxon>Dimargaritales</taxon>
        <taxon>Dimargaritaceae</taxon>
        <taxon>Dimargaris</taxon>
    </lineage>
</organism>
<dbReference type="GO" id="GO:0000244">
    <property type="term" value="P:spliceosomal tri-snRNP complex assembly"/>
    <property type="evidence" value="ECO:0007669"/>
    <property type="project" value="TreeGrafter"/>
</dbReference>
<keyword evidence="5" id="KW-1185">Reference proteome</keyword>
<comment type="similarity">
    <text evidence="1">Belongs to the AAR2 family.</text>
</comment>
<dbReference type="AlphaFoldDB" id="A0A9W8BBD9"/>
<dbReference type="InterPro" id="IPR007946">
    <property type="entry name" value="AAR2"/>
</dbReference>
<dbReference type="InterPro" id="IPR033647">
    <property type="entry name" value="Aar2_N"/>
</dbReference>
<feature type="domain" description="AAR2 N-terminal" evidence="3">
    <location>
        <begin position="13"/>
        <end position="145"/>
    </location>
</feature>
<dbReference type="Pfam" id="PF20981">
    <property type="entry name" value="AAR2_1st"/>
    <property type="match status" value="1"/>
</dbReference>
<feature type="domain" description="AAR2 C-terminal" evidence="2">
    <location>
        <begin position="172"/>
        <end position="332"/>
    </location>
</feature>
<proteinExistence type="inferred from homology"/>
<protein>
    <recommendedName>
        <fullName evidence="6">A1 cistron-splicing factor</fullName>
    </recommendedName>
</protein>
<dbReference type="InterPro" id="IPR033648">
    <property type="entry name" value="AAR2_C"/>
</dbReference>
<dbReference type="Proteomes" id="UP001151582">
    <property type="component" value="Unassembled WGS sequence"/>
</dbReference>
<dbReference type="Gene3D" id="1.25.40.550">
    <property type="entry name" value="Aar2, C-terminal domain-like"/>
    <property type="match status" value="1"/>
</dbReference>
<dbReference type="InterPro" id="IPR038514">
    <property type="entry name" value="AAR2_C_sf"/>
</dbReference>
<evidence type="ECO:0000256" key="1">
    <source>
        <dbReference type="ARBA" id="ARBA00006281"/>
    </source>
</evidence>
<gene>
    <name evidence="4" type="ORF">H4R34_000677</name>
</gene>
<evidence type="ECO:0000259" key="3">
    <source>
        <dbReference type="Pfam" id="PF20981"/>
    </source>
</evidence>
<dbReference type="EMBL" id="JANBQB010000020">
    <property type="protein sequence ID" value="KAJ1984414.1"/>
    <property type="molecule type" value="Genomic_DNA"/>
</dbReference>
<name>A0A9W8BBD9_9FUNG</name>
<evidence type="ECO:0000313" key="4">
    <source>
        <dbReference type="EMBL" id="KAJ1984414.1"/>
    </source>
</evidence>
<comment type="caution">
    <text evidence="4">The sequence shown here is derived from an EMBL/GenBank/DDBJ whole genome shotgun (WGS) entry which is preliminary data.</text>
</comment>
<dbReference type="CDD" id="cd13778">
    <property type="entry name" value="Aar2_C"/>
    <property type="match status" value="1"/>
</dbReference>
<dbReference type="CDD" id="cd13777">
    <property type="entry name" value="Aar2_N"/>
    <property type="match status" value="1"/>
</dbReference>
<dbReference type="Gene3D" id="2.60.34.20">
    <property type="match status" value="1"/>
</dbReference>
<dbReference type="PANTHER" id="PTHR12689">
    <property type="entry name" value="A1 CISTRON SPLICING FACTOR AAR2-RELATED"/>
    <property type="match status" value="1"/>
</dbReference>
<dbReference type="Pfam" id="PF05282">
    <property type="entry name" value="AAR2"/>
    <property type="match status" value="1"/>
</dbReference>
<evidence type="ECO:0008006" key="6">
    <source>
        <dbReference type="Google" id="ProtNLM"/>
    </source>
</evidence>
<evidence type="ECO:0000313" key="5">
    <source>
        <dbReference type="Proteomes" id="UP001151582"/>
    </source>
</evidence>
<reference evidence="4" key="1">
    <citation type="submission" date="2022-07" db="EMBL/GenBank/DDBJ databases">
        <title>Phylogenomic reconstructions and comparative analyses of Kickxellomycotina fungi.</title>
        <authorList>
            <person name="Reynolds N.K."/>
            <person name="Stajich J.E."/>
            <person name="Barry K."/>
            <person name="Grigoriev I.V."/>
            <person name="Crous P."/>
            <person name="Smith M.E."/>
        </authorList>
    </citation>
    <scope>NUCLEOTIDE SEQUENCE</scope>
    <source>
        <strain evidence="4">RSA 567</strain>
    </source>
</reference>
<dbReference type="PANTHER" id="PTHR12689:SF4">
    <property type="entry name" value="PROTEIN AAR2 HOMOLOG"/>
    <property type="match status" value="1"/>
</dbReference>
<evidence type="ECO:0000259" key="2">
    <source>
        <dbReference type="Pfam" id="PF05282"/>
    </source>
</evidence>
<accession>A0A9W8BBD9</accession>
<dbReference type="OrthoDB" id="201752at2759"/>